<gene>
    <name evidence="1" type="ORF">P3G67_24040</name>
</gene>
<dbReference type="EMBL" id="JARJBC010000016">
    <property type="protein sequence ID" value="MDF3292250.1"/>
    <property type="molecule type" value="Genomic_DNA"/>
</dbReference>
<evidence type="ECO:0000313" key="1">
    <source>
        <dbReference type="EMBL" id="MDF3292250.1"/>
    </source>
</evidence>
<proteinExistence type="predicted"/>
<evidence type="ECO:0000313" key="2">
    <source>
        <dbReference type="Proteomes" id="UP001216579"/>
    </source>
</evidence>
<dbReference type="RefSeq" id="WP_276095328.1">
    <property type="nucleotide sequence ID" value="NZ_JARJBC010000016.1"/>
</dbReference>
<sequence length="827" mass="89039">MARLTEPEETRLSPVMVRRRCRVAVDVLRGLGGDGVWRAAQELADAAERCRLIGGAIADRIAPLVPVADQDQRRQLLRARRDAFNVRPLTAIPPVEGVAAYQLAIADRDRCAEALRRCTDELAASTRRTLRAALADPGFAASVEMSVPGLVSAVSTDDPGSMSARSRRRALTLLRLVQRAATKPSPFARFTDSTVLLPGATHRPPSSHVRIDRRTVDWVRDWIGTSGLAVLPTGRVLLTANPSATVADGRVSWLAGDGQRSARCTEQLAALLARLRTPARLAELCPSGTVPHALRQLIHNGLIEAGPYLPGWGRETLAVAAEAVGTRDESARAVHDALCALHAIESSSTSEPLSASSVRERSGRARDGVRRLAEACGRQDEGGDRLLITEDLVAVDAADGPSPTTRMLADLGRVQRIAPLLGGELPFQLAAAVCFRARFGDAAVPLLTAFRWFVETGRQAADELIAKSAEPVLAEVLRLRGELADGLARLAAEAPDLPTVACDGGWLGELADALPAEVAPWTNAAWPVQWVGDQLVLNGISVGFGRFPARVAGTLGEAELARLRAEVAKTVPPGVVPTDIAARFGATANEHPLLLPAALAYPGSALECEPAARVDLSTVTVRVEHGRLVARSTAFPGRTLLPVPHNATLPSIAPPLFRWLSRLGPSQGSTLALWDLVDSTTGQDGVRHYPRLTLGDLVLCRRTWKVPGEQLPTGTDVQTWLRWTERTGVPRRSFVRETTLPDPWDVLRGRASDHRVQQARSRTGAAVRKPAYVDLAQPLGRPHEMAVPGETLTFTEPLPDPLATNAEKYVVEYVIETYQPLHRGRTS</sequence>
<protein>
    <submittedName>
        <fullName evidence="1">Lantibiotic dehydratase</fullName>
    </submittedName>
</protein>
<accession>A0ABT5ZQZ8</accession>
<reference evidence="1 2" key="1">
    <citation type="submission" date="2023-03" db="EMBL/GenBank/DDBJ databases">
        <title>Draft genome sequence of Streptomyces sp. RB6PN23 isolated from peat swamp forest in Thailand.</title>
        <authorList>
            <person name="Klaysubun C."/>
            <person name="Duangmal K."/>
        </authorList>
    </citation>
    <scope>NUCLEOTIDE SEQUENCE [LARGE SCALE GENOMIC DNA]</scope>
    <source>
        <strain evidence="1 2">RB6PN23</strain>
    </source>
</reference>
<organism evidence="1 2">
    <name type="scientific">Streptomyces silvisoli</name>
    <dbReference type="NCBI Taxonomy" id="3034235"/>
    <lineage>
        <taxon>Bacteria</taxon>
        <taxon>Bacillati</taxon>
        <taxon>Actinomycetota</taxon>
        <taxon>Actinomycetes</taxon>
        <taxon>Kitasatosporales</taxon>
        <taxon>Streptomycetaceae</taxon>
        <taxon>Streptomyces</taxon>
    </lineage>
</organism>
<name>A0ABT5ZQZ8_9ACTN</name>
<comment type="caution">
    <text evidence="1">The sequence shown here is derived from an EMBL/GenBank/DDBJ whole genome shotgun (WGS) entry which is preliminary data.</text>
</comment>
<dbReference type="Proteomes" id="UP001216579">
    <property type="component" value="Unassembled WGS sequence"/>
</dbReference>
<keyword evidence="2" id="KW-1185">Reference proteome</keyword>